<reference evidence="1 2" key="1">
    <citation type="submission" date="2020-01" db="EMBL/GenBank/DDBJ databases">
        <title>Aspergillus terreus IFO 6365 whole genome shotgun sequence.</title>
        <authorList>
            <person name="Kanamasa S."/>
            <person name="Takahashi H."/>
        </authorList>
    </citation>
    <scope>NUCLEOTIDE SEQUENCE [LARGE SCALE GENOMIC DNA]</scope>
    <source>
        <strain evidence="1 2">IFO 6365</strain>
    </source>
</reference>
<evidence type="ECO:0000313" key="1">
    <source>
        <dbReference type="EMBL" id="GFF15496.1"/>
    </source>
</evidence>
<evidence type="ECO:0000313" key="2">
    <source>
        <dbReference type="Proteomes" id="UP000452235"/>
    </source>
</evidence>
<gene>
    <name evidence="1" type="ORF">ATEIFO6365_0004061500</name>
</gene>
<name>A0A5M3YTC4_ASPTE</name>
<protein>
    <submittedName>
        <fullName evidence="1">Uncharacterized protein</fullName>
    </submittedName>
</protein>
<dbReference type="EMBL" id="BLJY01000004">
    <property type="protein sequence ID" value="GFF15496.1"/>
    <property type="molecule type" value="Genomic_DNA"/>
</dbReference>
<dbReference type="VEuPathDB" id="FungiDB:ATEG_04639"/>
<dbReference type="OrthoDB" id="2107640at2759"/>
<keyword evidence="2" id="KW-1185">Reference proteome</keyword>
<dbReference type="AlphaFoldDB" id="A0A5M3YTC4"/>
<organism evidence="1 2">
    <name type="scientific">Aspergillus terreus</name>
    <dbReference type="NCBI Taxonomy" id="33178"/>
    <lineage>
        <taxon>Eukaryota</taxon>
        <taxon>Fungi</taxon>
        <taxon>Dikarya</taxon>
        <taxon>Ascomycota</taxon>
        <taxon>Pezizomycotina</taxon>
        <taxon>Eurotiomycetes</taxon>
        <taxon>Eurotiomycetidae</taxon>
        <taxon>Eurotiales</taxon>
        <taxon>Aspergillaceae</taxon>
        <taxon>Aspergillus</taxon>
        <taxon>Aspergillus subgen. Circumdati</taxon>
    </lineage>
</organism>
<comment type="caution">
    <text evidence="1">The sequence shown here is derived from an EMBL/GenBank/DDBJ whole genome shotgun (WGS) entry which is preliminary data.</text>
</comment>
<sequence length="625" mass="70947">MTSFLFRASTAPEFPRPRKTYGSMYTDLVRASSDAVDALSLYRTLILAKDTGADSVGFTAFDAHVGDTSCQLRAAMMLDLTRQHRRWAANSGRAPWLDQYIERLEVLRDKGRDMLAKLTIDRIHPDKLGIGPKEDTPTGLLTHMGWCEPEIPRHPDSFYPRPSTPTKTFNDALVLDENVWDIPLSDEDCVTAWTLTGKPVASSPAQYAWWQINNNSMQRISPMASCTSLSGDTLAEEAETPQDSPDRYLSPLLDEQDTAMAWDPWNAKMLVRFITFSFVLSKYKAFHRFKHAVGTRLSPEAAINVGDEMVHDVWKKRPLDDYLYSKSPRRIHIEFGAMQTWISELSCAWLCHTAKTSSAAPGLQQLMTRTLQTSVKNVTSIPAYIGYIAIREHCGKERESLIFVDRHFCKKEGYHSNFFLATLDLESANSGDENGRPKQCLPLKQDVSWTVKRIDKAWLLNHPEQDRVHFIVMGNSIDGSYEDYMNAARAQQKHINEPCDENESHVAKFLAADLDRLSLAFFARHRHYTFDLNCVGDDDEILHERTVVSEHMENTFPELAGQWRMSNEEADEVGVAGTSLYIFAWQHAFVETKGRIAALVSEATHTMPISAPLEKLPGWERRAYM</sequence>
<dbReference type="Proteomes" id="UP000452235">
    <property type="component" value="Unassembled WGS sequence"/>
</dbReference>
<accession>A0A5M3YTC4</accession>
<proteinExistence type="predicted"/>